<proteinExistence type="predicted"/>
<accession>A0A6J6L7Y5</accession>
<evidence type="ECO:0000256" key="1">
    <source>
        <dbReference type="SAM" id="MobiDB-lite"/>
    </source>
</evidence>
<feature type="region of interest" description="Disordered" evidence="1">
    <location>
        <begin position="48"/>
        <end position="74"/>
    </location>
</feature>
<dbReference type="AlphaFoldDB" id="A0A6J6L7Y5"/>
<protein>
    <submittedName>
        <fullName evidence="2">Unannotated protein</fullName>
    </submittedName>
</protein>
<organism evidence="2">
    <name type="scientific">freshwater metagenome</name>
    <dbReference type="NCBI Taxonomy" id="449393"/>
    <lineage>
        <taxon>unclassified sequences</taxon>
        <taxon>metagenomes</taxon>
        <taxon>ecological metagenomes</taxon>
    </lineage>
</organism>
<feature type="region of interest" description="Disordered" evidence="1">
    <location>
        <begin position="126"/>
        <end position="145"/>
    </location>
</feature>
<dbReference type="EMBL" id="CAEZVV010000162">
    <property type="protein sequence ID" value="CAB4658110.1"/>
    <property type="molecule type" value="Genomic_DNA"/>
</dbReference>
<sequence length="202" mass="20883">MSPGRNAARVNNIRYAVSHDVGKQAACSNVSEAGFGIRLRRGTAILSASVPGKRSDRSERRGSSVSSPSPASGSAMTAWMITSLPSASIPAPSQPRIIGSNSGRSPTPFKLQMSWWFNAAARSVTSAQPSGTSGSDTSPSVRPARGFSASKDVAVTANIQMTVTDSRAIASSSARTESAPASRTITVPFASARTTVGARRTL</sequence>
<feature type="compositionally biased region" description="Low complexity" evidence="1">
    <location>
        <begin position="63"/>
        <end position="74"/>
    </location>
</feature>
<feature type="compositionally biased region" description="Low complexity" evidence="1">
    <location>
        <begin position="129"/>
        <end position="140"/>
    </location>
</feature>
<gene>
    <name evidence="2" type="ORF">UFOPK2143_01665</name>
</gene>
<feature type="compositionally biased region" description="Basic and acidic residues" evidence="1">
    <location>
        <begin position="53"/>
        <end position="62"/>
    </location>
</feature>
<reference evidence="2" key="1">
    <citation type="submission" date="2020-05" db="EMBL/GenBank/DDBJ databases">
        <authorList>
            <person name="Chiriac C."/>
            <person name="Salcher M."/>
            <person name="Ghai R."/>
            <person name="Kavagutti S V."/>
        </authorList>
    </citation>
    <scope>NUCLEOTIDE SEQUENCE</scope>
</reference>
<evidence type="ECO:0000313" key="2">
    <source>
        <dbReference type="EMBL" id="CAB4658110.1"/>
    </source>
</evidence>
<name>A0A6J6L7Y5_9ZZZZ</name>